<dbReference type="InterPro" id="IPR001841">
    <property type="entry name" value="Znf_RING"/>
</dbReference>
<dbReference type="SMART" id="SM00184">
    <property type="entry name" value="RING"/>
    <property type="match status" value="3"/>
</dbReference>
<dbReference type="GO" id="GO:0005634">
    <property type="term" value="C:nucleus"/>
    <property type="evidence" value="ECO:0007669"/>
    <property type="project" value="UniProtKB-SubCell"/>
</dbReference>
<evidence type="ECO:0000256" key="3">
    <source>
        <dbReference type="ARBA" id="ARBA00022771"/>
    </source>
</evidence>
<feature type="domain" description="PHD-type" evidence="9">
    <location>
        <begin position="130"/>
        <end position="177"/>
    </location>
</feature>
<dbReference type="InterPro" id="IPR019786">
    <property type="entry name" value="Zinc_finger_PHD-type_CS"/>
</dbReference>
<comment type="subcellular location">
    <subcellularLocation>
        <location evidence="1">Nucleus</location>
    </subcellularLocation>
</comment>
<reference evidence="11 12" key="1">
    <citation type="submission" date="2012-05" db="EMBL/GenBank/DDBJ databases">
        <title>Recombination and specialization in a pathogen metapopulation.</title>
        <authorList>
            <person name="Gardiner A."/>
            <person name="Kemen E."/>
            <person name="Schultz-Larsen T."/>
            <person name="MacLean D."/>
            <person name="Van Oosterhout C."/>
            <person name="Jones J.D.G."/>
        </authorList>
    </citation>
    <scope>NUCLEOTIDE SEQUENCE [LARGE SCALE GENOMIC DNA]</scope>
    <source>
        <strain evidence="11 12">Ac Nc2</strain>
    </source>
</reference>
<dbReference type="SUPFAM" id="SSF57903">
    <property type="entry name" value="FYVE/PHD zinc finger"/>
    <property type="match status" value="4"/>
</dbReference>
<dbReference type="InterPro" id="IPR011011">
    <property type="entry name" value="Znf_FYVE_PHD"/>
</dbReference>
<evidence type="ECO:0000256" key="5">
    <source>
        <dbReference type="ARBA" id="ARBA00023242"/>
    </source>
</evidence>
<dbReference type="PROSITE" id="PS01359">
    <property type="entry name" value="ZF_PHD_1"/>
    <property type="match status" value="1"/>
</dbReference>
<evidence type="ECO:0000256" key="7">
    <source>
        <dbReference type="SAM" id="Coils"/>
    </source>
</evidence>
<feature type="compositionally biased region" description="Basic and acidic residues" evidence="8">
    <location>
        <begin position="45"/>
        <end position="58"/>
    </location>
</feature>
<feature type="domain" description="PHD-type" evidence="9">
    <location>
        <begin position="1037"/>
        <end position="1082"/>
    </location>
</feature>
<dbReference type="InterPro" id="IPR001965">
    <property type="entry name" value="Znf_PHD"/>
</dbReference>
<feature type="compositionally biased region" description="Basic residues" evidence="8">
    <location>
        <begin position="59"/>
        <end position="69"/>
    </location>
</feature>
<gene>
    <name evidence="11" type="ORF">BN9_083810</name>
</gene>
<feature type="compositionally biased region" description="Acidic residues" evidence="8">
    <location>
        <begin position="564"/>
        <end position="577"/>
    </location>
</feature>
<feature type="compositionally biased region" description="Basic and acidic residues" evidence="8">
    <location>
        <begin position="1083"/>
        <end position="1092"/>
    </location>
</feature>
<dbReference type="OrthoDB" id="1870062at2759"/>
<dbReference type="STRING" id="65357.A0A024GKX4"/>
<feature type="domain" description="PHD-type" evidence="9">
    <location>
        <begin position="1180"/>
        <end position="1235"/>
    </location>
</feature>
<dbReference type="EMBL" id="CAIX01000167">
    <property type="protein sequence ID" value="CCI47374.1"/>
    <property type="molecule type" value="Genomic_DNA"/>
</dbReference>
<feature type="domain" description="DDT" evidence="10">
    <location>
        <begin position="335"/>
        <end position="395"/>
    </location>
</feature>
<dbReference type="Pfam" id="PF00628">
    <property type="entry name" value="PHD"/>
    <property type="match status" value="1"/>
</dbReference>
<feature type="domain" description="PHD-type" evidence="9">
    <location>
        <begin position="1136"/>
        <end position="1181"/>
    </location>
</feature>
<sequence length="1243" mass="145112">MDEETGENRQQTHTDFEEEQHANHSGVLRVYELCNGENQSAEEAGSEKTLDVNKDTSAHAKRKKRKIKPLARAQRLNHVKNDPDNRRKPKMIITVLENDINDKEEGSMNGQSSDKKGHDSDHDAWTDHNRWYCNLCKDGGELLCCDRCPRAFHLKCLGLQKDDIPESEWYCKFCADCLTRRRATQESKEKARITREAERLEKDANRKKLQQEKENSEFEKSMEAIEARARRVIEIQDRIILSRKKVRFRDKEEEKLGKVAENFGESIRCAKEHLEKLEKEDTALRKKEEALEKRRKFYEGTPEKSMHASAEAETEQIAKLPSPPPSKCPFIGIPEKNVGILLAVFDCLSTFGAVLEIAPLTAESFSQALTQSSSNNLLQEIHMCLLDLILQDREDEEYVSDVEQELDEQELCRHQLEQTPLSLGVPTSNMLNSLSWPSVLYSFILSVPRFLSNGSALLREATEHLKTHAHAELSVEHKLALLNFLISRVYMTEKLRKVIGNNTDQMMKTMKEYNRMMLQERRIQVEEEKRLGEKHRTKLAEFTEKKEAFKSESQDEDGIKRELDIEEEEFDEKEREEEEHLRVREEELDALQEQDQISRHTYVIEKKKLEQERDEFCKSRELRQQKRRSAEQLERKQESIKEAIRQNLAKRDMGALRGMVAKASELGIPEELLFHVTHLLEVRRLEEDREKTNESKRQLFKDELRKNAIRTEALGQDEYRCKYWYFKGDPMRLYVEVPIESASPYQSNWYYYSSKQQVRDLIQYLDRKSDEALRERLEALLSELPSESPSSAIANMQKEDPAHHFYRQESFTPSSWSNTLKQWPKSLYPEATIQALQQELLHVHSWLSNRLEDRGSDWKERPVRGQKDWLQMLETLTLESCVTALLMLEREIFTLQLPKHVNHEEDMAMRNGMDEEEEEEDFEILAEEESVFWPSRTHRSRWIQAVRNCVHIADISLAVETFVRQLAMSYISEHALKPLPDAKTKRVRSERRRRIKEEDEEMGISVEEESDSERKVTKRARRDDMFPSAQKCSEEWEEECYVCREGGQVVCCDGCRRVFHLSCLSLRRLPRGKLFCKYCSDGDTKSAEDKNDFVSGRRQSLRRADGRHEDDVEGNDEIRMDSSSRELESGSVGPWDVECFICKLCGELLCCDGCPRAFHLSCINMKSWPQEEWFCDECDLQTCGVCGRNKIRLNSHVICGSEDGSKGCDQVFHLKCVKLEKVPEGDWFCSKCRRSLSKSLMTQ</sequence>
<feature type="coiled-coil region" evidence="7">
    <location>
        <begin position="260"/>
        <end position="294"/>
    </location>
</feature>
<feature type="compositionally biased region" description="Basic and acidic residues" evidence="8">
    <location>
        <begin position="1"/>
        <end position="22"/>
    </location>
</feature>
<keyword evidence="7" id="KW-0175">Coiled coil</keyword>
<feature type="region of interest" description="Disordered" evidence="8">
    <location>
        <begin position="195"/>
        <end position="215"/>
    </location>
</feature>
<feature type="region of interest" description="Disordered" evidence="8">
    <location>
        <begin position="1083"/>
        <end position="1131"/>
    </location>
</feature>
<evidence type="ECO:0000256" key="2">
    <source>
        <dbReference type="ARBA" id="ARBA00022723"/>
    </source>
</evidence>
<dbReference type="SMART" id="SM00571">
    <property type="entry name" value="DDT"/>
    <property type="match status" value="1"/>
</dbReference>
<feature type="region of interest" description="Disordered" evidence="8">
    <location>
        <begin position="1"/>
        <end position="69"/>
    </location>
</feature>
<evidence type="ECO:0000256" key="4">
    <source>
        <dbReference type="ARBA" id="ARBA00022833"/>
    </source>
</evidence>
<keyword evidence="3 6" id="KW-0863">Zinc-finger</keyword>
<dbReference type="InterPro" id="IPR018501">
    <property type="entry name" value="DDT_dom"/>
</dbReference>
<dbReference type="InParanoid" id="A0A024GKX4"/>
<evidence type="ECO:0000313" key="12">
    <source>
        <dbReference type="Proteomes" id="UP000053237"/>
    </source>
</evidence>
<feature type="coiled-coil region" evidence="7">
    <location>
        <begin position="619"/>
        <end position="650"/>
    </location>
</feature>
<evidence type="ECO:0000259" key="10">
    <source>
        <dbReference type="PROSITE" id="PS50827"/>
    </source>
</evidence>
<keyword evidence="5" id="KW-0539">Nucleus</keyword>
<dbReference type="InterPro" id="IPR028941">
    <property type="entry name" value="WHIM2_dom"/>
</dbReference>
<accession>A0A024GKX4</accession>
<dbReference type="PANTHER" id="PTHR24102:SF28">
    <property type="entry name" value="PHD-TYPE DOMAIN-CONTAINING PROTEIN"/>
    <property type="match status" value="1"/>
</dbReference>
<evidence type="ECO:0008006" key="13">
    <source>
        <dbReference type="Google" id="ProtNLM"/>
    </source>
</evidence>
<keyword evidence="12" id="KW-1185">Reference proteome</keyword>
<dbReference type="Proteomes" id="UP000053237">
    <property type="component" value="Unassembled WGS sequence"/>
</dbReference>
<name>A0A024GKX4_9STRA</name>
<comment type="caution">
    <text evidence="11">The sequence shown here is derived from an EMBL/GenBank/DDBJ whole genome shotgun (WGS) entry which is preliminary data.</text>
</comment>
<feature type="region of interest" description="Disordered" evidence="8">
    <location>
        <begin position="548"/>
        <end position="581"/>
    </location>
</feature>
<evidence type="ECO:0000259" key="9">
    <source>
        <dbReference type="PROSITE" id="PS50016"/>
    </source>
</evidence>
<evidence type="ECO:0000256" key="8">
    <source>
        <dbReference type="SAM" id="MobiDB-lite"/>
    </source>
</evidence>
<dbReference type="CDD" id="cd15539">
    <property type="entry name" value="PHD1_AIRE"/>
    <property type="match status" value="1"/>
</dbReference>
<dbReference type="PROSITE" id="PS50016">
    <property type="entry name" value="ZF_PHD_2"/>
    <property type="match status" value="4"/>
</dbReference>
<keyword evidence="2" id="KW-0479">Metal-binding</keyword>
<feature type="region of interest" description="Disordered" evidence="8">
    <location>
        <begin position="987"/>
        <end position="1014"/>
    </location>
</feature>
<dbReference type="GO" id="GO:0008270">
    <property type="term" value="F:zinc ion binding"/>
    <property type="evidence" value="ECO:0007669"/>
    <property type="project" value="UniProtKB-KW"/>
</dbReference>
<evidence type="ECO:0000256" key="1">
    <source>
        <dbReference type="ARBA" id="ARBA00004123"/>
    </source>
</evidence>
<dbReference type="Gene3D" id="3.30.40.10">
    <property type="entry name" value="Zinc/RING finger domain, C3HC4 (zinc finger)"/>
    <property type="match status" value="4"/>
</dbReference>
<keyword evidence="4" id="KW-0862">Zinc</keyword>
<dbReference type="Pfam" id="PF15613">
    <property type="entry name" value="WSD"/>
    <property type="match status" value="1"/>
</dbReference>
<feature type="region of interest" description="Disordered" evidence="8">
    <location>
        <begin position="300"/>
        <end position="324"/>
    </location>
</feature>
<dbReference type="InterPro" id="IPR019787">
    <property type="entry name" value="Znf_PHD-finger"/>
</dbReference>
<proteinExistence type="predicted"/>
<evidence type="ECO:0000256" key="6">
    <source>
        <dbReference type="PROSITE-ProRule" id="PRU00146"/>
    </source>
</evidence>
<dbReference type="PROSITE" id="PS50827">
    <property type="entry name" value="DDT"/>
    <property type="match status" value="1"/>
</dbReference>
<dbReference type="InterPro" id="IPR013083">
    <property type="entry name" value="Znf_RING/FYVE/PHD"/>
</dbReference>
<protein>
    <recommendedName>
        <fullName evidence="13">PHD-type domain-containing protein</fullName>
    </recommendedName>
</protein>
<dbReference type="AlphaFoldDB" id="A0A024GKX4"/>
<dbReference type="Pfam" id="PF02791">
    <property type="entry name" value="DDT"/>
    <property type="match status" value="1"/>
</dbReference>
<feature type="compositionally biased region" description="Basic and acidic residues" evidence="8">
    <location>
        <begin position="548"/>
        <end position="563"/>
    </location>
</feature>
<feature type="region of interest" description="Disordered" evidence="8">
    <location>
        <begin position="99"/>
        <end position="121"/>
    </location>
</feature>
<feature type="compositionally biased region" description="Acidic residues" evidence="8">
    <location>
        <begin position="998"/>
        <end position="1011"/>
    </location>
</feature>
<feature type="compositionally biased region" description="Basic and acidic residues" evidence="8">
    <location>
        <begin position="1102"/>
        <end position="1128"/>
    </location>
</feature>
<evidence type="ECO:0000313" key="11">
    <source>
        <dbReference type="EMBL" id="CCI47374.1"/>
    </source>
</evidence>
<dbReference type="PANTHER" id="PTHR24102">
    <property type="entry name" value="PHD FINGER PROTEIN"/>
    <property type="match status" value="1"/>
</dbReference>
<organism evidence="11 12">
    <name type="scientific">Albugo candida</name>
    <dbReference type="NCBI Taxonomy" id="65357"/>
    <lineage>
        <taxon>Eukaryota</taxon>
        <taxon>Sar</taxon>
        <taxon>Stramenopiles</taxon>
        <taxon>Oomycota</taxon>
        <taxon>Peronosporomycetes</taxon>
        <taxon>Albuginales</taxon>
        <taxon>Albuginaceae</taxon>
        <taxon>Albugo</taxon>
    </lineage>
</organism>
<dbReference type="SMART" id="SM00249">
    <property type="entry name" value="PHD"/>
    <property type="match status" value="4"/>
</dbReference>